<dbReference type="Proteomes" id="UP000886803">
    <property type="component" value="Unassembled WGS sequence"/>
</dbReference>
<reference evidence="2" key="2">
    <citation type="submission" date="2021-04" db="EMBL/GenBank/DDBJ databases">
        <authorList>
            <person name="Gilroy R."/>
        </authorList>
    </citation>
    <scope>NUCLEOTIDE SEQUENCE</scope>
    <source>
        <strain evidence="2">ChiBcec8-13705</strain>
    </source>
</reference>
<organism evidence="2 3">
    <name type="scientific">Candidatus Gemmiger avicola</name>
    <dbReference type="NCBI Taxonomy" id="2838605"/>
    <lineage>
        <taxon>Bacteria</taxon>
        <taxon>Bacillati</taxon>
        <taxon>Bacillota</taxon>
        <taxon>Clostridia</taxon>
        <taxon>Eubacteriales</taxon>
        <taxon>Gemmiger</taxon>
    </lineage>
</organism>
<dbReference type="InterPro" id="IPR014578">
    <property type="entry name" value="Pesterase_CT488"/>
</dbReference>
<evidence type="ECO:0000259" key="1">
    <source>
        <dbReference type="Pfam" id="PF00149"/>
    </source>
</evidence>
<dbReference type="InterPro" id="IPR051158">
    <property type="entry name" value="Metallophosphoesterase_sf"/>
</dbReference>
<dbReference type="InterPro" id="IPR029052">
    <property type="entry name" value="Metallo-depent_PP-like"/>
</dbReference>
<dbReference type="PANTHER" id="PTHR31302:SF22">
    <property type="entry name" value="PHOSPHOESTERASE"/>
    <property type="match status" value="1"/>
</dbReference>
<dbReference type="PANTHER" id="PTHR31302">
    <property type="entry name" value="TRANSMEMBRANE PROTEIN WITH METALLOPHOSPHOESTERASE DOMAIN-RELATED"/>
    <property type="match status" value="1"/>
</dbReference>
<sequence>MALFVIGDLHLSLGADKPMDIFPGWEGYLPKLERNWRTLIGPTDIVVLAGDTSWAMKLEDTGADFAFLQSLPGQKWLLKGNHDYWWTTARKMERYLAERGFDTLHILHNNCVRLGQTALCGTRGWPFDELQAQSAKIMAREAGRLQMSLEAAGDCAEKIAFLHYPPVFGNTGAADLLALLHAHGVRRCYYGHLHGKAIRYAVQGVRDGVEYKLISADGLGFCPYRIEPESQPRQI</sequence>
<evidence type="ECO:0000313" key="2">
    <source>
        <dbReference type="EMBL" id="HJB42325.1"/>
    </source>
</evidence>
<evidence type="ECO:0000313" key="3">
    <source>
        <dbReference type="Proteomes" id="UP000886803"/>
    </source>
</evidence>
<comment type="caution">
    <text evidence="2">The sequence shown here is derived from an EMBL/GenBank/DDBJ whole genome shotgun (WGS) entry which is preliminary data.</text>
</comment>
<dbReference type="PIRSF" id="PIRSF033094">
    <property type="entry name" value="Pesterase_CT488"/>
    <property type="match status" value="1"/>
</dbReference>
<reference evidence="2" key="1">
    <citation type="journal article" date="2021" name="PeerJ">
        <title>Extensive microbial diversity within the chicken gut microbiome revealed by metagenomics and culture.</title>
        <authorList>
            <person name="Gilroy R."/>
            <person name="Ravi A."/>
            <person name="Getino M."/>
            <person name="Pursley I."/>
            <person name="Horton D.L."/>
            <person name="Alikhan N.F."/>
            <person name="Baker D."/>
            <person name="Gharbi K."/>
            <person name="Hall N."/>
            <person name="Watson M."/>
            <person name="Adriaenssens E.M."/>
            <person name="Foster-Nyarko E."/>
            <person name="Jarju S."/>
            <person name="Secka A."/>
            <person name="Antonio M."/>
            <person name="Oren A."/>
            <person name="Chaudhuri R.R."/>
            <person name="La Ragione R."/>
            <person name="Hildebrand F."/>
            <person name="Pallen M.J."/>
        </authorList>
    </citation>
    <scope>NUCLEOTIDE SEQUENCE</scope>
    <source>
        <strain evidence="2">ChiBcec8-13705</strain>
    </source>
</reference>
<dbReference type="Pfam" id="PF00149">
    <property type="entry name" value="Metallophos"/>
    <property type="match status" value="1"/>
</dbReference>
<dbReference type="Gene3D" id="3.60.21.10">
    <property type="match status" value="1"/>
</dbReference>
<dbReference type="SUPFAM" id="SSF56300">
    <property type="entry name" value="Metallo-dependent phosphatases"/>
    <property type="match status" value="1"/>
</dbReference>
<protein>
    <submittedName>
        <fullName evidence="2">Metallophosphoesterase</fullName>
    </submittedName>
</protein>
<dbReference type="GO" id="GO:0016787">
    <property type="term" value="F:hydrolase activity"/>
    <property type="evidence" value="ECO:0007669"/>
    <property type="project" value="InterPro"/>
</dbReference>
<dbReference type="AlphaFoldDB" id="A0A9D2M7M2"/>
<feature type="domain" description="Calcineurin-like phosphoesterase" evidence="1">
    <location>
        <begin position="3"/>
        <end position="195"/>
    </location>
</feature>
<dbReference type="EMBL" id="DWYG01000127">
    <property type="protein sequence ID" value="HJB42325.1"/>
    <property type="molecule type" value="Genomic_DNA"/>
</dbReference>
<accession>A0A9D2M7M2</accession>
<proteinExistence type="predicted"/>
<dbReference type="InterPro" id="IPR004843">
    <property type="entry name" value="Calcineurin-like_PHP"/>
</dbReference>
<name>A0A9D2M7M2_9FIRM</name>
<gene>
    <name evidence="2" type="ORF">H9945_07490</name>
</gene>